<dbReference type="InterPro" id="IPR002646">
    <property type="entry name" value="PolA_pol_head_dom"/>
</dbReference>
<feature type="domain" description="Poly A polymerase head" evidence="2">
    <location>
        <begin position="37"/>
        <end position="77"/>
    </location>
</feature>
<keyword evidence="1" id="KW-0808">Transferase</keyword>
<dbReference type="GO" id="GO:0003723">
    <property type="term" value="F:RNA binding"/>
    <property type="evidence" value="ECO:0007669"/>
    <property type="project" value="InterPro"/>
</dbReference>
<keyword evidence="4" id="KW-1185">Reference proteome</keyword>
<name>A0A2P0ZLJ8_9CAUD</name>
<dbReference type="Gene3D" id="3.30.460.10">
    <property type="entry name" value="Beta Polymerase, domain 2"/>
    <property type="match status" value="1"/>
</dbReference>
<evidence type="ECO:0000259" key="2">
    <source>
        <dbReference type="Pfam" id="PF01743"/>
    </source>
</evidence>
<dbReference type="EMBL" id="MG845683">
    <property type="protein sequence ID" value="AVH86125.1"/>
    <property type="molecule type" value="Genomic_DNA"/>
</dbReference>
<evidence type="ECO:0000256" key="1">
    <source>
        <dbReference type="ARBA" id="ARBA00022679"/>
    </source>
</evidence>
<proteinExistence type="predicted"/>
<evidence type="ECO:0000313" key="3">
    <source>
        <dbReference type="EMBL" id="AVH86125.1"/>
    </source>
</evidence>
<dbReference type="SUPFAM" id="SSF81301">
    <property type="entry name" value="Nucleotidyltransferase"/>
    <property type="match status" value="1"/>
</dbReference>
<dbReference type="GO" id="GO:0016779">
    <property type="term" value="F:nucleotidyltransferase activity"/>
    <property type="evidence" value="ECO:0007669"/>
    <property type="project" value="InterPro"/>
</dbReference>
<evidence type="ECO:0000313" key="4">
    <source>
        <dbReference type="Proteomes" id="UP000240855"/>
    </source>
</evidence>
<organism evidence="3 4">
    <name type="scientific">Pseudomonas phage phiNV3</name>
    <dbReference type="NCBI Taxonomy" id="2079544"/>
    <lineage>
        <taxon>Viruses</taxon>
        <taxon>Duplodnaviria</taxon>
        <taxon>Heunggongvirae</taxon>
        <taxon>Uroviricota</taxon>
        <taxon>Caudoviricetes</taxon>
        <taxon>Autographivirales</taxon>
        <taxon>Autoscriptoviridae</taxon>
        <taxon>Krylovirinae</taxon>
        <taxon>Kirikabuvirus</taxon>
        <taxon>Kirikabuvirus NV3</taxon>
    </lineage>
</organism>
<accession>A0A2P0ZLJ8</accession>
<dbReference type="Proteomes" id="UP000240855">
    <property type="component" value="Segment"/>
</dbReference>
<sequence length="187" mass="21759">MRDLTELFMKELADWTREQAATLLRIDSCLVNPAGVMLAGGAVRDAHFGVKPKDFDFVFYNCTVAQVQECLRQFAARSPYMVECQTFDQYDGGDDRLLTVVKVTEWRDHVPYCMDWIVYNAGTREAVLESFDHSINQFFMRYDSNFSLHIGHHGEWGVCTRNANTDCSPERVERFKEMARQVDWEYV</sequence>
<gene>
    <name evidence="3" type="ORF">phiNV3_p15</name>
</gene>
<dbReference type="InterPro" id="IPR043519">
    <property type="entry name" value="NT_sf"/>
</dbReference>
<dbReference type="GO" id="GO:0006396">
    <property type="term" value="P:RNA processing"/>
    <property type="evidence" value="ECO:0007669"/>
    <property type="project" value="InterPro"/>
</dbReference>
<protein>
    <recommendedName>
        <fullName evidence="2">Poly A polymerase head domain-containing protein</fullName>
    </recommendedName>
</protein>
<reference evidence="3 4" key="1">
    <citation type="submission" date="2018-01" db="EMBL/GenBank/DDBJ databases">
        <title>Genome of phiNV3, a phiKMVvirus-like phage infecting Pseudomonas agarici.</title>
        <authorList>
            <person name="Storey N.H."/>
        </authorList>
    </citation>
    <scope>NUCLEOTIDE SEQUENCE [LARGE SCALE GENOMIC DNA]</scope>
</reference>
<dbReference type="Pfam" id="PF01743">
    <property type="entry name" value="PolyA_pol"/>
    <property type="match status" value="1"/>
</dbReference>